<sequence>MEGPALRALSTEELLEKVIQSGIDVSEEEAKRFRENEVDGETIDCGLTENMIAFLFQGSFKKQLKFNQFVNSLKETVFTLTLEPVPPEVQQSPSGRSRLPTNFEIPSFPVNVQNKLNNKEPCHRNSKDRHVIVRVLYEAMAQFTMYPTNAEYVQVVKRLIGKYPFLKDIEGNGYQTWHMSLKRKFKMERVPLVQCDEVQQFKRKFGHQNSKKSCGSASVATKRQHMEPIALAEDATSIDAHVKILNSQYQKMIPDHAIVRDRMQQTFVWRQKEIAEGMSVEETMKKYPFLSTTNGLTDELERIHPEVKNLSKKFKEELKFISAKVLEQTRGKASIFAHYQDAKDESLTENAQDIDLRATAIFMPIFFKEKINHFITLGEQDPKHPYPSIQLLEGDWKKAFATRVPTVVKVDSVEVCRCSGIEDGVISAFCTYFIFNIQYPHCLKNTLNFLQRYIAKISLEGDQPLPITVSRKINLLY</sequence>
<dbReference type="Ensembl" id="ENSNMLT00000001772.1">
    <property type="protein sequence ID" value="ENSNMLP00000001543.1"/>
    <property type="gene ID" value="ENSNMLG00000001156.1"/>
</dbReference>
<name>A0A8C6S6A6_9GOBI</name>
<dbReference type="PANTHER" id="PTHR31025">
    <property type="entry name" value="SI:CH211-196P9.1-RELATED"/>
    <property type="match status" value="1"/>
</dbReference>
<protein>
    <recommendedName>
        <fullName evidence="3">Sterile alpha motif domain-containing protein 3-like</fullName>
    </recommendedName>
</protein>
<accession>A0A8C6S6A6</accession>
<dbReference type="PANTHER" id="PTHR31025:SF25">
    <property type="entry name" value="ZINC FINGER (C2H2)-60"/>
    <property type="match status" value="1"/>
</dbReference>
<dbReference type="Proteomes" id="UP000694523">
    <property type="component" value="Unplaced"/>
</dbReference>
<evidence type="ECO:0000313" key="1">
    <source>
        <dbReference type="Ensembl" id="ENSNMLP00000001543.1"/>
    </source>
</evidence>
<evidence type="ECO:0000313" key="2">
    <source>
        <dbReference type="Proteomes" id="UP000694523"/>
    </source>
</evidence>
<keyword evidence="2" id="KW-1185">Reference proteome</keyword>
<reference evidence="1" key="1">
    <citation type="submission" date="2025-05" db="UniProtKB">
        <authorList>
            <consortium name="Ensembl"/>
        </authorList>
    </citation>
    <scope>IDENTIFICATION</scope>
</reference>
<dbReference type="Ensembl" id="ENSNMLT00000009563.1">
    <property type="protein sequence ID" value="ENSNMLP00000008419.1"/>
    <property type="gene ID" value="ENSNMLG00000005968.1"/>
</dbReference>
<proteinExistence type="predicted"/>
<organism evidence="1 2">
    <name type="scientific">Neogobius melanostomus</name>
    <name type="common">round goby</name>
    <dbReference type="NCBI Taxonomy" id="47308"/>
    <lineage>
        <taxon>Eukaryota</taxon>
        <taxon>Metazoa</taxon>
        <taxon>Chordata</taxon>
        <taxon>Craniata</taxon>
        <taxon>Vertebrata</taxon>
        <taxon>Euteleostomi</taxon>
        <taxon>Actinopterygii</taxon>
        <taxon>Neopterygii</taxon>
        <taxon>Teleostei</taxon>
        <taxon>Neoteleostei</taxon>
        <taxon>Acanthomorphata</taxon>
        <taxon>Gobiaria</taxon>
        <taxon>Gobiiformes</taxon>
        <taxon>Gobioidei</taxon>
        <taxon>Gobiidae</taxon>
        <taxon>Benthophilinae</taxon>
        <taxon>Neogobiini</taxon>
        <taxon>Neogobius</taxon>
    </lineage>
</organism>
<dbReference type="AlphaFoldDB" id="A0A8C6S6A6"/>
<evidence type="ECO:0008006" key="3">
    <source>
        <dbReference type="Google" id="ProtNLM"/>
    </source>
</evidence>